<protein>
    <submittedName>
        <fullName evidence="2">Ecl1 domain containing protein</fullName>
    </submittedName>
</protein>
<feature type="region of interest" description="Disordered" evidence="1">
    <location>
        <begin position="304"/>
        <end position="351"/>
    </location>
</feature>
<accession>A0A5N5R1D6</accession>
<name>A0A5N5R1D6_9AGAM</name>
<evidence type="ECO:0000256" key="1">
    <source>
        <dbReference type="SAM" id="MobiDB-lite"/>
    </source>
</evidence>
<gene>
    <name evidence="2" type="ORF">CTheo_173</name>
</gene>
<keyword evidence="3" id="KW-1185">Reference proteome</keyword>
<evidence type="ECO:0000313" key="3">
    <source>
        <dbReference type="Proteomes" id="UP000383932"/>
    </source>
</evidence>
<reference evidence="2 3" key="1">
    <citation type="journal article" date="2019" name="Fungal Biol. Biotechnol.">
        <title>Draft genome sequence of fastidious pathogen Ceratobasidium theobromae, which causes vascular-streak dieback in Theobroma cacao.</title>
        <authorList>
            <person name="Ali S.S."/>
            <person name="Asman A."/>
            <person name="Shao J."/>
            <person name="Firmansyah A.P."/>
            <person name="Susilo A.W."/>
            <person name="Rosmana A."/>
            <person name="McMahon P."/>
            <person name="Junaid M."/>
            <person name="Guest D."/>
            <person name="Kheng T.Y."/>
            <person name="Meinhardt L.W."/>
            <person name="Bailey B.A."/>
        </authorList>
    </citation>
    <scope>NUCLEOTIDE SEQUENCE [LARGE SCALE GENOMIC DNA]</scope>
    <source>
        <strain evidence="2 3">CT2</strain>
    </source>
</reference>
<feature type="compositionally biased region" description="Basic and acidic residues" evidence="1">
    <location>
        <begin position="113"/>
        <end position="122"/>
    </location>
</feature>
<feature type="compositionally biased region" description="Low complexity" evidence="1">
    <location>
        <begin position="314"/>
        <end position="328"/>
    </location>
</feature>
<dbReference type="AlphaFoldDB" id="A0A5N5R1D6"/>
<comment type="caution">
    <text evidence="2">The sequence shown here is derived from an EMBL/GenBank/DDBJ whole genome shotgun (WGS) entry which is preliminary data.</text>
</comment>
<dbReference type="EMBL" id="SSOP01000001">
    <property type="protein sequence ID" value="KAB5596536.1"/>
    <property type="molecule type" value="Genomic_DNA"/>
</dbReference>
<dbReference type="Proteomes" id="UP000383932">
    <property type="component" value="Unassembled WGS sequence"/>
</dbReference>
<proteinExistence type="predicted"/>
<feature type="region of interest" description="Disordered" evidence="1">
    <location>
        <begin position="216"/>
        <end position="267"/>
    </location>
</feature>
<feature type="compositionally biased region" description="Acidic residues" evidence="1">
    <location>
        <begin position="123"/>
        <end position="137"/>
    </location>
</feature>
<organism evidence="2 3">
    <name type="scientific">Ceratobasidium theobromae</name>
    <dbReference type="NCBI Taxonomy" id="1582974"/>
    <lineage>
        <taxon>Eukaryota</taxon>
        <taxon>Fungi</taxon>
        <taxon>Dikarya</taxon>
        <taxon>Basidiomycota</taxon>
        <taxon>Agaricomycotina</taxon>
        <taxon>Agaricomycetes</taxon>
        <taxon>Cantharellales</taxon>
        <taxon>Ceratobasidiaceae</taxon>
        <taxon>Ceratobasidium</taxon>
    </lineage>
</organism>
<dbReference type="OrthoDB" id="3193563at2759"/>
<evidence type="ECO:0000313" key="2">
    <source>
        <dbReference type="EMBL" id="KAB5596536.1"/>
    </source>
</evidence>
<feature type="region of interest" description="Disordered" evidence="1">
    <location>
        <begin position="108"/>
        <end position="145"/>
    </location>
</feature>
<sequence>MLLVAFANVAVFENAPEYDSDVDTLADFVIEPTTIPPNTCLCGRMTRDDDEPLYCSDACARLDALNALTARSRANSLAPTPNNTAPPTPLVPSMHMASHYRVVMRRNHSARPSVDRGDHNGDDNDGDDDHNDGDDDHNGDAPAPAPVDALAIHVHVAVDVVSEPLDADELVRALQGVSRKSSVCFAALPRAKIFSMVLDPALDVASPLKRVETAPELHMRGRPLHSSRPIARLRTSSTPAPPPRRRRHAPTPPVSPADVSSPRPTDPWQTFGAVFDAWGWDTGRARPRWASMSKGLRQSILEEHGHRRQESAESSGSSATDLSWASSSVPPSLDDYPLRPRSPASSSVRTIVPPRASESVLHLSHARKSRRQSSLAALDSILAMEDTFWHDPILVHQPDDPADADGLAAIQFRGDAGGFSFPPKDPVLIAGNLLHPDPHAHRTCASHFPVSPSLGKPSPEIEPQLGASSGPGLFDSPIITTPALSRGSPIPNPSPLSTSFLRTPSSPYLSVPRHAPSLLLRTASAARLAAALNAADDDDEPADSPLVRRSSSLGSAAAMGLGLALGPSCDSRARSSSESCVESTVSRSGSRMNILDPSVLVVPEEDEDAEDYGQLVAPSRFSGLPGFPVSPLEEIGEASPLIDAFPHPMGGYFPGSRFASRANTPVKGLHASTSALSLRQVAMGNSMHQAQTLADTDDEDEEIVTTVQRMRHSMQRQAV</sequence>